<reference evidence="3" key="1">
    <citation type="journal article" date="2012" name="Science">
        <title>The Paleozoic origin of enzymatic lignin decomposition reconstructed from 31 fungal genomes.</title>
        <authorList>
            <person name="Floudas D."/>
            <person name="Binder M."/>
            <person name="Riley R."/>
            <person name="Barry K."/>
            <person name="Blanchette R.A."/>
            <person name="Henrissat B."/>
            <person name="Martinez A.T."/>
            <person name="Otillar R."/>
            <person name="Spatafora J.W."/>
            <person name="Yadav J.S."/>
            <person name="Aerts A."/>
            <person name="Benoit I."/>
            <person name="Boyd A."/>
            <person name="Carlson A."/>
            <person name="Copeland A."/>
            <person name="Coutinho P.M."/>
            <person name="de Vries R.P."/>
            <person name="Ferreira P."/>
            <person name="Findley K."/>
            <person name="Foster B."/>
            <person name="Gaskell J."/>
            <person name="Glotzer D."/>
            <person name="Gorecki P."/>
            <person name="Heitman J."/>
            <person name="Hesse C."/>
            <person name="Hori C."/>
            <person name="Igarashi K."/>
            <person name="Jurgens J.A."/>
            <person name="Kallen N."/>
            <person name="Kersten P."/>
            <person name="Kohler A."/>
            <person name="Kuees U."/>
            <person name="Kumar T.K.A."/>
            <person name="Kuo A."/>
            <person name="LaButti K."/>
            <person name="Larrondo L.F."/>
            <person name="Lindquist E."/>
            <person name="Ling A."/>
            <person name="Lombard V."/>
            <person name="Lucas S."/>
            <person name="Lundell T."/>
            <person name="Martin R."/>
            <person name="McLaughlin D.J."/>
            <person name="Morgenstern I."/>
            <person name="Morin E."/>
            <person name="Murat C."/>
            <person name="Nagy L.G."/>
            <person name="Nolan M."/>
            <person name="Ohm R.A."/>
            <person name="Patyshakuliyeva A."/>
            <person name="Rokas A."/>
            <person name="Ruiz-Duenas F.J."/>
            <person name="Sabat G."/>
            <person name="Salamov A."/>
            <person name="Samejima M."/>
            <person name="Schmutz J."/>
            <person name="Slot J.C."/>
            <person name="St John F."/>
            <person name="Stenlid J."/>
            <person name="Sun H."/>
            <person name="Sun S."/>
            <person name="Syed K."/>
            <person name="Tsang A."/>
            <person name="Wiebenga A."/>
            <person name="Young D."/>
            <person name="Pisabarro A."/>
            <person name="Eastwood D.C."/>
            <person name="Martin F."/>
            <person name="Cullen D."/>
            <person name="Grigoriev I.V."/>
            <person name="Hibbett D.S."/>
        </authorList>
    </citation>
    <scope>NUCLEOTIDE SEQUENCE [LARGE SCALE GENOMIC DNA]</scope>
    <source>
        <strain evidence="3">RWD-64-598 SS2</strain>
    </source>
</reference>
<evidence type="ECO:0000313" key="2">
    <source>
        <dbReference type="EMBL" id="EIW76654.1"/>
    </source>
</evidence>
<dbReference type="Pfam" id="PF07103">
    <property type="entry name" value="DUF1365"/>
    <property type="match status" value="1"/>
</dbReference>
<dbReference type="RefSeq" id="XP_007773039.1">
    <property type="nucleotide sequence ID" value="XM_007774849.1"/>
</dbReference>
<keyword evidence="3" id="KW-1185">Reference proteome</keyword>
<dbReference type="PANTHER" id="PTHR33973:SF4">
    <property type="entry name" value="OS07G0153300 PROTEIN"/>
    <property type="match status" value="1"/>
</dbReference>
<dbReference type="Proteomes" id="UP000053558">
    <property type="component" value="Unassembled WGS sequence"/>
</dbReference>
<dbReference type="OrthoDB" id="2661576at2759"/>
<accession>A0A5M3MCM5</accession>
<feature type="region of interest" description="Disordered" evidence="1">
    <location>
        <begin position="87"/>
        <end position="125"/>
    </location>
</feature>
<gene>
    <name evidence="2" type="ORF">CONPUDRAFT_168477</name>
</gene>
<evidence type="ECO:0008006" key="4">
    <source>
        <dbReference type="Google" id="ProtNLM"/>
    </source>
</evidence>
<evidence type="ECO:0000313" key="3">
    <source>
        <dbReference type="Proteomes" id="UP000053558"/>
    </source>
</evidence>
<protein>
    <recommendedName>
        <fullName evidence="4">DUF1365-domain-containing protein</fullName>
    </recommendedName>
</protein>
<proteinExistence type="predicted"/>
<dbReference type="AlphaFoldDB" id="A0A5M3MCM5"/>
<organism evidence="2 3">
    <name type="scientific">Coniophora puteana (strain RWD-64-598)</name>
    <name type="common">Brown rot fungus</name>
    <dbReference type="NCBI Taxonomy" id="741705"/>
    <lineage>
        <taxon>Eukaryota</taxon>
        <taxon>Fungi</taxon>
        <taxon>Dikarya</taxon>
        <taxon>Basidiomycota</taxon>
        <taxon>Agaricomycotina</taxon>
        <taxon>Agaricomycetes</taxon>
        <taxon>Agaricomycetidae</taxon>
        <taxon>Boletales</taxon>
        <taxon>Coniophorineae</taxon>
        <taxon>Coniophoraceae</taxon>
        <taxon>Coniophora</taxon>
    </lineage>
</organism>
<dbReference type="EMBL" id="JH711585">
    <property type="protein sequence ID" value="EIW76654.1"/>
    <property type="molecule type" value="Genomic_DNA"/>
</dbReference>
<dbReference type="PANTHER" id="PTHR33973">
    <property type="entry name" value="OS07G0153300 PROTEIN"/>
    <property type="match status" value="1"/>
</dbReference>
<dbReference type="InterPro" id="IPR010775">
    <property type="entry name" value="DUF1365"/>
</dbReference>
<comment type="caution">
    <text evidence="2">The sequence shown here is derived from an EMBL/GenBank/DDBJ whole genome shotgun (WGS) entry which is preliminary data.</text>
</comment>
<evidence type="ECO:0000256" key="1">
    <source>
        <dbReference type="SAM" id="MobiDB-lite"/>
    </source>
</evidence>
<name>A0A5M3MCM5_CONPW</name>
<sequence>MPRIVGFEGINPLTVYYCYDVDATFWLTVLEVHNTFGESHVYLLQPGVEEDIHRAGWDHQWTLRRAFFVSPFNNRTGSYVISVKTPSSPPFPHSSSLKAEPPRPSVSVHYHPDTNDQQDDTSNSTLSPLKLSALLRPTSALPLTPSNLLQALFVIPLDPTRNSRLSMPLGVALFLTMPRILGEALVLHYRKQLPIFARPEPVAAIRLCPAGADTAAKADGVCPIHVPGTTKAQPPSLLQDLARKRVYALLSHRLAEATRPTVVELLGPAIGERAVFASPSSEPSQIEGSVSVIRISVLAHGFYSLLFMAPSARAALLAGGRILSKSEDGDTTWKGDMQHHAETQDAQFALQESAVPGFLSLFSDDTLHLRTPDSHPTMMQRIRQRASGLPLPLPARHPLDKPEAGSSFSTMSSVFLLCILLALDELERIAYALAHVQFILNGEPWGRARWSRARAKLANEEKEN</sequence>
<dbReference type="GeneID" id="19206004"/>
<dbReference type="KEGG" id="cput:CONPUDRAFT_168477"/>